<keyword evidence="2" id="KW-1185">Reference proteome</keyword>
<evidence type="ECO:0000313" key="1">
    <source>
        <dbReference type="EMBL" id="MBA0575613.1"/>
    </source>
</evidence>
<proteinExistence type="predicted"/>
<dbReference type="AlphaFoldDB" id="A0A7J8NFH4"/>
<feature type="non-terminal residue" evidence="1">
    <location>
        <position position="1"/>
    </location>
</feature>
<comment type="caution">
    <text evidence="1">The sequence shown here is derived from an EMBL/GenBank/DDBJ whole genome shotgun (WGS) entry which is preliminary data.</text>
</comment>
<organism evidence="1 2">
    <name type="scientific">Gossypium lobatum</name>
    <dbReference type="NCBI Taxonomy" id="34289"/>
    <lineage>
        <taxon>Eukaryota</taxon>
        <taxon>Viridiplantae</taxon>
        <taxon>Streptophyta</taxon>
        <taxon>Embryophyta</taxon>
        <taxon>Tracheophyta</taxon>
        <taxon>Spermatophyta</taxon>
        <taxon>Magnoliopsida</taxon>
        <taxon>eudicotyledons</taxon>
        <taxon>Gunneridae</taxon>
        <taxon>Pentapetalae</taxon>
        <taxon>rosids</taxon>
        <taxon>malvids</taxon>
        <taxon>Malvales</taxon>
        <taxon>Malvaceae</taxon>
        <taxon>Malvoideae</taxon>
        <taxon>Gossypium</taxon>
    </lineage>
</organism>
<dbReference type="EMBL" id="JABEZX010229792">
    <property type="protein sequence ID" value="MBA0575613.1"/>
    <property type="molecule type" value="Genomic_DNA"/>
</dbReference>
<gene>
    <name evidence="1" type="ORF">Golob_028002</name>
</gene>
<evidence type="ECO:0000313" key="2">
    <source>
        <dbReference type="Proteomes" id="UP000593572"/>
    </source>
</evidence>
<dbReference type="Proteomes" id="UP000593572">
    <property type="component" value="Unassembled WGS sequence"/>
</dbReference>
<accession>A0A7J8NFH4</accession>
<protein>
    <submittedName>
        <fullName evidence="1">Uncharacterized protein</fullName>
    </submittedName>
</protein>
<sequence>AKLVSGVVARNASEEVLAVKTTAHGKVVSYVCSRGSRMSPSSVDGYAKLMAHNLARSAMREESWSFLNKQHRRWDCGEEENRTKIGRGECPLSWKKGKESRISDGFWKLLPRDWNHRNDYANVE</sequence>
<reference evidence="1 2" key="1">
    <citation type="journal article" date="2019" name="Genome Biol. Evol.">
        <title>Insights into the evolution of the New World diploid cottons (Gossypium, subgenus Houzingenia) based on genome sequencing.</title>
        <authorList>
            <person name="Grover C.E."/>
            <person name="Arick M.A. 2nd"/>
            <person name="Thrash A."/>
            <person name="Conover J.L."/>
            <person name="Sanders W.S."/>
            <person name="Peterson D.G."/>
            <person name="Frelichowski J.E."/>
            <person name="Scheffler J.A."/>
            <person name="Scheffler B.E."/>
            <person name="Wendel J.F."/>
        </authorList>
    </citation>
    <scope>NUCLEOTIDE SEQUENCE [LARGE SCALE GENOMIC DNA]</scope>
    <source>
        <strain evidence="1">157</strain>
        <tissue evidence="1">Leaf</tissue>
    </source>
</reference>
<name>A0A7J8NFH4_9ROSI</name>